<gene>
    <name evidence="3" type="ORF">EV200_101304</name>
    <name evidence="2" type="ORF">GCM10011413_07450</name>
</gene>
<evidence type="ECO:0000259" key="1">
    <source>
        <dbReference type="Pfam" id="PF04542"/>
    </source>
</evidence>
<dbReference type="OrthoDB" id="772560at2"/>
<dbReference type="SUPFAM" id="SSF88946">
    <property type="entry name" value="Sigma2 domain of RNA polymerase sigma factors"/>
    <property type="match status" value="1"/>
</dbReference>
<reference evidence="2" key="4">
    <citation type="submission" date="2024-05" db="EMBL/GenBank/DDBJ databases">
        <authorList>
            <person name="Sun Q."/>
            <person name="Zhou Y."/>
        </authorList>
    </citation>
    <scope>NUCLEOTIDE SEQUENCE</scope>
    <source>
        <strain evidence="2">CGMCC 1.15644</strain>
    </source>
</reference>
<dbReference type="Proteomes" id="UP000622648">
    <property type="component" value="Unassembled WGS sequence"/>
</dbReference>
<dbReference type="Pfam" id="PF04542">
    <property type="entry name" value="Sigma70_r2"/>
    <property type="match status" value="1"/>
</dbReference>
<dbReference type="InterPro" id="IPR013325">
    <property type="entry name" value="RNA_pol_sigma_r2"/>
</dbReference>
<dbReference type="RefSeq" id="WP_132529050.1">
    <property type="nucleotide sequence ID" value="NZ_SLWO01000001.1"/>
</dbReference>
<reference evidence="5" key="2">
    <citation type="journal article" date="2019" name="Int. J. Syst. Evol. Microbiol.">
        <title>The Global Catalogue of Microorganisms (GCM) 10K type strain sequencing project: providing services to taxonomists for standard genome sequencing and annotation.</title>
        <authorList>
            <consortium name="The Broad Institute Genomics Platform"/>
            <consortium name="The Broad Institute Genome Sequencing Center for Infectious Disease"/>
            <person name="Wu L."/>
            <person name="Ma J."/>
        </authorList>
    </citation>
    <scope>NUCLEOTIDE SEQUENCE [LARGE SCALE GENOMIC DNA]</scope>
    <source>
        <strain evidence="5">CGMCC 1.15644</strain>
    </source>
</reference>
<dbReference type="AlphaFoldDB" id="A0A4R2HM98"/>
<dbReference type="GO" id="GO:0003700">
    <property type="term" value="F:DNA-binding transcription factor activity"/>
    <property type="evidence" value="ECO:0007669"/>
    <property type="project" value="InterPro"/>
</dbReference>
<reference evidence="2" key="1">
    <citation type="journal article" date="2014" name="Int. J. Syst. Evol. Microbiol.">
        <title>Complete genome of a new Firmicutes species belonging to the dominant human colonic microbiota ('Ruminococcus bicirculans') reveals two chromosomes and a selective capacity to utilize plant glucans.</title>
        <authorList>
            <consortium name="NISC Comparative Sequencing Program"/>
            <person name="Wegmann U."/>
            <person name="Louis P."/>
            <person name="Goesmann A."/>
            <person name="Henrissat B."/>
            <person name="Duncan S.H."/>
            <person name="Flint H.J."/>
        </authorList>
    </citation>
    <scope>NUCLEOTIDE SEQUENCE</scope>
    <source>
        <strain evidence="2">CGMCC 1.15644</strain>
    </source>
</reference>
<proteinExistence type="predicted"/>
<evidence type="ECO:0000313" key="4">
    <source>
        <dbReference type="Proteomes" id="UP000295684"/>
    </source>
</evidence>
<evidence type="ECO:0000313" key="5">
    <source>
        <dbReference type="Proteomes" id="UP000622648"/>
    </source>
</evidence>
<sequence length="106" mass="12327">MQVLFNLANQPDSSYGLDIWLHDQEIFLSNLRAGNSEAFKSLYKQYAAAIYGMVRRKVADEQTAEIILEKVFIDVFASISLYDESKFKIFTWLHQVANRQISLYQL</sequence>
<dbReference type="Gene3D" id="1.10.1740.10">
    <property type="match status" value="1"/>
</dbReference>
<protein>
    <submittedName>
        <fullName evidence="3">Sigma-70-like protein</fullName>
    </submittedName>
</protein>
<dbReference type="Proteomes" id="UP000295684">
    <property type="component" value="Unassembled WGS sequence"/>
</dbReference>
<dbReference type="GO" id="GO:0006352">
    <property type="term" value="P:DNA-templated transcription initiation"/>
    <property type="evidence" value="ECO:0007669"/>
    <property type="project" value="InterPro"/>
</dbReference>
<dbReference type="EMBL" id="SLWO01000001">
    <property type="protein sequence ID" value="TCO30865.1"/>
    <property type="molecule type" value="Genomic_DNA"/>
</dbReference>
<accession>A0A4R2HM98</accession>
<feature type="domain" description="RNA polymerase sigma-70 region 2" evidence="1">
    <location>
        <begin position="42"/>
        <end position="101"/>
    </location>
</feature>
<dbReference type="EMBL" id="BMJO01000001">
    <property type="protein sequence ID" value="GGE43926.1"/>
    <property type="molecule type" value="Genomic_DNA"/>
</dbReference>
<keyword evidence="5" id="KW-1185">Reference proteome</keyword>
<name>A0A4R2HM98_9SPHI</name>
<organism evidence="3 4">
    <name type="scientific">Pedobacter psychrotolerans</name>
    <dbReference type="NCBI Taxonomy" id="1843235"/>
    <lineage>
        <taxon>Bacteria</taxon>
        <taxon>Pseudomonadati</taxon>
        <taxon>Bacteroidota</taxon>
        <taxon>Sphingobacteriia</taxon>
        <taxon>Sphingobacteriales</taxon>
        <taxon>Sphingobacteriaceae</taxon>
        <taxon>Pedobacter</taxon>
    </lineage>
</organism>
<evidence type="ECO:0000313" key="3">
    <source>
        <dbReference type="EMBL" id="TCO30865.1"/>
    </source>
</evidence>
<comment type="caution">
    <text evidence="3">The sequence shown here is derived from an EMBL/GenBank/DDBJ whole genome shotgun (WGS) entry which is preliminary data.</text>
</comment>
<reference evidence="3 4" key="3">
    <citation type="submission" date="2019-03" db="EMBL/GenBank/DDBJ databases">
        <title>Genomic Encyclopedia of Type Strains, Phase IV (KMG-IV): sequencing the most valuable type-strain genomes for metagenomic binning, comparative biology and taxonomic classification.</title>
        <authorList>
            <person name="Goeker M."/>
        </authorList>
    </citation>
    <scope>NUCLEOTIDE SEQUENCE [LARGE SCALE GENOMIC DNA]</scope>
    <source>
        <strain evidence="3 4">DSM 103236</strain>
    </source>
</reference>
<evidence type="ECO:0000313" key="2">
    <source>
        <dbReference type="EMBL" id="GGE43926.1"/>
    </source>
</evidence>
<dbReference type="InterPro" id="IPR007627">
    <property type="entry name" value="RNA_pol_sigma70_r2"/>
</dbReference>